<dbReference type="Pfam" id="PF03235">
    <property type="entry name" value="GmrSD_N"/>
    <property type="match status" value="1"/>
</dbReference>
<dbReference type="AlphaFoldDB" id="A0A1W6LMP6"/>
<protein>
    <recommendedName>
        <fullName evidence="1">GmrSD restriction endonucleases N-terminal domain-containing protein</fullName>
    </recommendedName>
</protein>
<reference evidence="3" key="1">
    <citation type="submission" date="2017-04" db="EMBL/GenBank/DDBJ databases">
        <title>Comparative genomics and description of representatives of a novel lineage of planctomycetes thriving in anoxic sediments.</title>
        <authorList>
            <person name="Spring S."/>
            <person name="Bunk B."/>
            <person name="Sproer C."/>
        </authorList>
    </citation>
    <scope>NUCLEOTIDE SEQUENCE [LARGE SCALE GENOMIC DNA]</scope>
    <source>
        <strain evidence="3">ST-PulAB-D4</strain>
    </source>
</reference>
<proteinExistence type="predicted"/>
<feature type="domain" description="GmrSD restriction endonucleases N-terminal" evidence="1">
    <location>
        <begin position="18"/>
        <end position="248"/>
    </location>
</feature>
<organism evidence="2 3">
    <name type="scientific">Sedimentisphaera salicampi</name>
    <dbReference type="NCBI Taxonomy" id="1941349"/>
    <lineage>
        <taxon>Bacteria</taxon>
        <taxon>Pseudomonadati</taxon>
        <taxon>Planctomycetota</taxon>
        <taxon>Phycisphaerae</taxon>
        <taxon>Sedimentisphaerales</taxon>
        <taxon>Sedimentisphaeraceae</taxon>
        <taxon>Sedimentisphaera</taxon>
    </lineage>
</organism>
<dbReference type="Proteomes" id="UP000193334">
    <property type="component" value="Chromosome"/>
</dbReference>
<gene>
    <name evidence="2" type="ORF">STSP1_01406</name>
</gene>
<dbReference type="InterPro" id="IPR004919">
    <property type="entry name" value="GmrSD_N"/>
</dbReference>
<dbReference type="KEGG" id="pbp:STSP1_01406"/>
<evidence type="ECO:0000313" key="2">
    <source>
        <dbReference type="EMBL" id="ARN57013.1"/>
    </source>
</evidence>
<accession>A0A1W6LMP6</accession>
<evidence type="ECO:0000259" key="1">
    <source>
        <dbReference type="Pfam" id="PF03235"/>
    </source>
</evidence>
<evidence type="ECO:0000313" key="3">
    <source>
        <dbReference type="Proteomes" id="UP000193334"/>
    </source>
</evidence>
<dbReference type="EMBL" id="CP021023">
    <property type="protein sequence ID" value="ARN57013.1"/>
    <property type="molecule type" value="Genomic_DNA"/>
</dbReference>
<name>A0A1W6LMP6_9BACT</name>
<sequence>MTINNSLKEHSKQLSFYQLISENKLSIEIPIIQRDYAQGRASNKSIRESFINVLHKHVTGNSNIDLDFVYGEITGNNEDCFVPLDGQQRLTTLFLLHWYLATKEDKFKEFQEFMFADDSDSKSRFCYATRASSSEFCTALAKCDIDFGKVNAEKGEDRLSKTIKDMHWYFESWDNDPTVKAMLTMLDTIDGKFKDTENLFDRLLAKDKPVITFNFLNLKTLGLTDDLYIKMNSRGEPLSDFENFKAKFEQCIKRFSNELPEYELTYHRGSRKVRAHEYFSHKIDTRWSDLFWKYRNNKTNTFDKEIMNFIQTVITNNYALSSIKKKNEDTEKVIRKLRSDELAEKNQAYFYYEEIGCITKDLIENLIAIFDLLEGGNDKIKTYLEDSSYYDEDNVFEKAIARSTTYRDNLRFYAFYVYLIQFGKDDTGLTDWIRVVYNLTENTIYDSSGDYIRDIKIINLLVSKGQEILKYLANINNSIEGFSIFQKYEERVKASLILKSQEWREAIITIEKHDYFKGQIGFILEFAGITEYYEENGHCNWGQELNSRFLDKFKSYSSKANSVFSCIKDGSKSIKYLWERAVLTKGDYMIKTSAWRRNLLSTNSREYNIPRDFNWKRLLRLPNNRNYSSKDDLEERGLVKAVFDDVMFDADNIEKSLCDICKTALKSNTLKPWKVLLVRDPCCIDYCGHGFLRIESDYNIQLLTKARLSSWHAELYSYAFFKKYLENRDFTPFEYCKYEYVRTELGRAHAKIYGFIFEDIKFEIKITFCSDRQSYKISFVSFEPKNENSIQNEDRPIECTHIPNAIRDILNESKMTEIKNKKFTKYANTEEEVINLIEELCEKLKHIINGN</sequence>
<dbReference type="RefSeq" id="WP_161491662.1">
    <property type="nucleotide sequence ID" value="NZ_CP021023.1"/>
</dbReference>
<dbReference type="STRING" id="1941349.STSP1_01406"/>
<keyword evidence="3" id="KW-1185">Reference proteome</keyword>